<comment type="caution">
    <text evidence="1">The sequence shown here is derived from an EMBL/GenBank/DDBJ whole genome shotgun (WGS) entry which is preliminary data.</text>
</comment>
<accession>A0A8J4PXH1</accession>
<reference evidence="1" key="1">
    <citation type="submission" date="2020-01" db="EMBL/GenBank/DDBJ databases">
        <title>Development of genomics and gene disruption for Polysphondylium violaceum indicates a role for the polyketide synthase stlB in stalk morphogenesis.</title>
        <authorList>
            <person name="Narita B."/>
            <person name="Kawabe Y."/>
            <person name="Kin K."/>
            <person name="Saito T."/>
            <person name="Gibbs R."/>
            <person name="Kuspa A."/>
            <person name="Muzny D."/>
            <person name="Queller D."/>
            <person name="Richards S."/>
            <person name="Strassman J."/>
            <person name="Sucgang R."/>
            <person name="Worley K."/>
            <person name="Schaap P."/>
        </authorList>
    </citation>
    <scope>NUCLEOTIDE SEQUENCE</scope>
    <source>
        <strain evidence="1">QSvi11</strain>
    </source>
</reference>
<gene>
    <name evidence="1" type="ORF">CYY_007381</name>
</gene>
<organism evidence="1 2">
    <name type="scientific">Polysphondylium violaceum</name>
    <dbReference type="NCBI Taxonomy" id="133409"/>
    <lineage>
        <taxon>Eukaryota</taxon>
        <taxon>Amoebozoa</taxon>
        <taxon>Evosea</taxon>
        <taxon>Eumycetozoa</taxon>
        <taxon>Dictyostelia</taxon>
        <taxon>Dictyosteliales</taxon>
        <taxon>Dictyosteliaceae</taxon>
        <taxon>Polysphondylium</taxon>
    </lineage>
</organism>
<keyword evidence="2" id="KW-1185">Reference proteome</keyword>
<dbReference type="EMBL" id="AJWJ01000390">
    <property type="protein sequence ID" value="KAF2071306.1"/>
    <property type="molecule type" value="Genomic_DNA"/>
</dbReference>
<proteinExistence type="predicted"/>
<protein>
    <submittedName>
        <fullName evidence="1">Uncharacterized protein</fullName>
    </submittedName>
</protein>
<name>A0A8J4PXH1_9MYCE</name>
<dbReference type="AlphaFoldDB" id="A0A8J4PXH1"/>
<evidence type="ECO:0000313" key="1">
    <source>
        <dbReference type="EMBL" id="KAF2071306.1"/>
    </source>
</evidence>
<dbReference type="Proteomes" id="UP000695562">
    <property type="component" value="Unassembled WGS sequence"/>
</dbReference>
<evidence type="ECO:0000313" key="2">
    <source>
        <dbReference type="Proteomes" id="UP000695562"/>
    </source>
</evidence>
<feature type="non-terminal residue" evidence="1">
    <location>
        <position position="162"/>
    </location>
</feature>
<sequence length="162" mass="18425">MIGGLLDNIVGTVGGVLDLTVGIVENAPIDLVKFVQKRNRFLTLAQAVELVETTLEELTLDSLMKYTVFTDILKQKDKVRERADEIFLEHLQYHLDPKVLEALEWKKPTLDQDRLAMISGTKVKEWYTKYASLWVVLLTDYELPGKVKSNLIKADMQEMAAS</sequence>